<proteinExistence type="predicted"/>
<keyword evidence="4" id="KW-0521">NADP</keyword>
<evidence type="ECO:0000256" key="3">
    <source>
        <dbReference type="ARBA" id="ARBA00022643"/>
    </source>
</evidence>
<dbReference type="Pfam" id="PF01266">
    <property type="entry name" value="DAO"/>
    <property type="match status" value="1"/>
</dbReference>
<dbReference type="CDD" id="cd02932">
    <property type="entry name" value="OYE_YqiM_FMN"/>
    <property type="match status" value="1"/>
</dbReference>
<keyword evidence="11" id="KW-1185">Reference proteome</keyword>
<feature type="compositionally biased region" description="Polar residues" evidence="6">
    <location>
        <begin position="1491"/>
        <end position="1501"/>
    </location>
</feature>
<dbReference type="InterPro" id="IPR006076">
    <property type="entry name" value="FAD-dep_OxRdtase"/>
</dbReference>
<feature type="region of interest" description="Disordered" evidence="6">
    <location>
        <begin position="1079"/>
        <end position="1102"/>
    </location>
</feature>
<keyword evidence="7" id="KW-1133">Transmembrane helix</keyword>
<evidence type="ECO:0000256" key="6">
    <source>
        <dbReference type="SAM" id="MobiDB-lite"/>
    </source>
</evidence>
<dbReference type="Proteomes" id="UP000830671">
    <property type="component" value="Chromosome 1"/>
</dbReference>
<dbReference type="Gene3D" id="3.50.50.60">
    <property type="entry name" value="FAD/NAD(P)-binding domain"/>
    <property type="match status" value="1"/>
</dbReference>
<keyword evidence="2" id="KW-0285">Flavoprotein</keyword>
<dbReference type="Pfam" id="PF00724">
    <property type="entry name" value="Oxidored_FMN"/>
    <property type="match status" value="1"/>
</dbReference>
<evidence type="ECO:0000256" key="4">
    <source>
        <dbReference type="ARBA" id="ARBA00022857"/>
    </source>
</evidence>
<feature type="compositionally biased region" description="Low complexity" evidence="6">
    <location>
        <begin position="1012"/>
        <end position="1021"/>
    </location>
</feature>
<keyword evidence="7" id="KW-0812">Transmembrane</keyword>
<feature type="region of interest" description="Disordered" evidence="6">
    <location>
        <begin position="982"/>
        <end position="1029"/>
    </location>
</feature>
<evidence type="ECO:0000256" key="7">
    <source>
        <dbReference type="SAM" id="Phobius"/>
    </source>
</evidence>
<evidence type="ECO:0000256" key="1">
    <source>
        <dbReference type="ARBA" id="ARBA00001917"/>
    </source>
</evidence>
<dbReference type="KEGG" id="clup:CLUP02_01482"/>
<gene>
    <name evidence="10" type="ORF">CLUP02_01482</name>
</gene>
<feature type="region of interest" description="Disordered" evidence="6">
    <location>
        <begin position="23"/>
        <end position="43"/>
    </location>
</feature>
<reference evidence="10" key="1">
    <citation type="journal article" date="2021" name="Mol. Plant Microbe Interact.">
        <title>Complete Genome Sequence of the Plant-Pathogenic Fungus Colletotrichum lupini.</title>
        <authorList>
            <person name="Baroncelli R."/>
            <person name="Pensec F."/>
            <person name="Da Lio D."/>
            <person name="Boufleur T."/>
            <person name="Vicente I."/>
            <person name="Sarrocco S."/>
            <person name="Picot A."/>
            <person name="Baraldi E."/>
            <person name="Sukno S."/>
            <person name="Thon M."/>
            <person name="Le Floch G."/>
        </authorList>
    </citation>
    <scope>NUCLEOTIDE SEQUENCE</scope>
    <source>
        <strain evidence="10">IMI 504893</strain>
    </source>
</reference>
<comment type="cofactor">
    <cofactor evidence="1">
        <name>FMN</name>
        <dbReference type="ChEBI" id="CHEBI:58210"/>
    </cofactor>
</comment>
<protein>
    <submittedName>
        <fullName evidence="10">Uncharacterized protein</fullName>
    </submittedName>
</protein>
<feature type="transmembrane region" description="Helical" evidence="7">
    <location>
        <begin position="322"/>
        <end position="347"/>
    </location>
</feature>
<organism evidence="10 11">
    <name type="scientific">Colletotrichum lupini</name>
    <dbReference type="NCBI Taxonomy" id="145971"/>
    <lineage>
        <taxon>Eukaryota</taxon>
        <taxon>Fungi</taxon>
        <taxon>Dikarya</taxon>
        <taxon>Ascomycota</taxon>
        <taxon>Pezizomycotina</taxon>
        <taxon>Sordariomycetes</taxon>
        <taxon>Hypocreomycetidae</taxon>
        <taxon>Glomerellales</taxon>
        <taxon>Glomerellaceae</taxon>
        <taxon>Colletotrichum</taxon>
        <taxon>Colletotrichum acutatum species complex</taxon>
    </lineage>
</organism>
<feature type="compositionally biased region" description="Low complexity" evidence="6">
    <location>
        <begin position="1089"/>
        <end position="1102"/>
    </location>
</feature>
<evidence type="ECO:0000256" key="2">
    <source>
        <dbReference type="ARBA" id="ARBA00022630"/>
    </source>
</evidence>
<dbReference type="GeneID" id="73335532"/>
<dbReference type="InterPro" id="IPR013785">
    <property type="entry name" value="Aldolase_TIM"/>
</dbReference>
<dbReference type="InterPro" id="IPR036188">
    <property type="entry name" value="FAD/NAD-bd_sf"/>
</dbReference>
<feature type="domain" description="NADH:flavin oxidoreductase/NADH oxidase N-terminal" evidence="8">
    <location>
        <begin position="1107"/>
        <end position="1454"/>
    </location>
</feature>
<dbReference type="SUPFAM" id="SSF51395">
    <property type="entry name" value="FMN-linked oxidoreductases"/>
    <property type="match status" value="1"/>
</dbReference>
<dbReference type="GO" id="GO:0010181">
    <property type="term" value="F:FMN binding"/>
    <property type="evidence" value="ECO:0007669"/>
    <property type="project" value="InterPro"/>
</dbReference>
<feature type="domain" description="FAD dependent oxidoreductase" evidence="9">
    <location>
        <begin position="508"/>
        <end position="889"/>
    </location>
</feature>
<name>A0A9Q8SD50_9PEZI</name>
<dbReference type="SUPFAM" id="SSF54373">
    <property type="entry name" value="FAD-linked reductases, C-terminal domain"/>
    <property type="match status" value="1"/>
</dbReference>
<dbReference type="PANTHER" id="PTHR43303:SF4">
    <property type="entry name" value="NADPH DEHYDROGENASE C23G7.10C-RELATED"/>
    <property type="match status" value="1"/>
</dbReference>
<dbReference type="InterPro" id="IPR044152">
    <property type="entry name" value="YqjM-like"/>
</dbReference>
<dbReference type="GO" id="GO:0003959">
    <property type="term" value="F:NADPH dehydrogenase activity"/>
    <property type="evidence" value="ECO:0007669"/>
    <property type="project" value="InterPro"/>
</dbReference>
<dbReference type="GO" id="GO:0050661">
    <property type="term" value="F:NADP binding"/>
    <property type="evidence" value="ECO:0007669"/>
    <property type="project" value="InterPro"/>
</dbReference>
<dbReference type="InterPro" id="IPR001155">
    <property type="entry name" value="OxRdtase_FMN_N"/>
</dbReference>
<dbReference type="Gene3D" id="3.20.20.70">
    <property type="entry name" value="Aldolase class I"/>
    <property type="match status" value="1"/>
</dbReference>
<evidence type="ECO:0000259" key="8">
    <source>
        <dbReference type="Pfam" id="PF00724"/>
    </source>
</evidence>
<dbReference type="Gene3D" id="3.30.9.10">
    <property type="entry name" value="D-Amino Acid Oxidase, subunit A, domain 2"/>
    <property type="match status" value="1"/>
</dbReference>
<accession>A0A9Q8SD50</accession>
<evidence type="ECO:0000256" key="5">
    <source>
        <dbReference type="ARBA" id="ARBA00023002"/>
    </source>
</evidence>
<sequence length="1501" mass="161278">MLVTAETDNIRLITMVLGRKQAERYARPKSGPTSPNRGQTNSLTSKIPILSSTHKPSRKFWNPLCSFTPTCAVKAKRKKQTPLRPSEQTLGRYLAMASKTTYEPLLVTLTFTPGGFQQTKILSMAPQTTPFTPPNDLCSPVDIRCLVGKMEDLTGDVECLRDQVVAETTASLPTQCFPESYAAIWRPSGNTFSDVASVAYPGTACISGWTTACETTLTLESAQTYTQTWCCPSSYTCLVPTPGGTPYRDCVSLLSTNTEIWINNVATSGGRESTLWSSWRKISLTGLPSVAGGPLSVKHPVFPLYGRVPSSQASGVAGGTGLSAGAIAGIAVGAVVLVLLLLGAGLLTCLRKRKQKRAAVVIAAQNEGNTGNEEYGQKGFGYDAKQELPGHGTEMTEVDAATPPPVELSAYTRAAEVEGNRPAERVDKLAGLSFVVLGSRINGRHVKTSPIEYCEYDMTTWDVLNPRPKVYNPIIFPRALRIVPHNITYKHIQPSPKSSKMPESHESIIIVGAGIVGSALAHFLSSSSSSSSNTPRTITLIDRSFGPLLGSTGHAPGFVGQFNESPVLTKLAIDSVSEYTKIPGGFDTVGGLEIAFQPAGCERLKARCAAASQRGLAAEMLSLGEAHTLAPELVREEDGKDSSGAGAAVFFPTDGTADACKITSFYQDSAKKAGVNFLQSSVEKLLLTPDGRITGVQVLDLGSAQQLEADKVILTTGIWARDLCRHLPFPVPVIPVGHPYMHARTRTPLPPRENSNPKSKSTSLPFVRWPEHHVYSRDHGTRYGIGSYDHPPVGCAPNAEDGTAIGVWIPDFRQTLEAAREMLPPATAAEFEEDVSENQTKSRSFNGIFSMTPDNMPLAGAVRSVPGLHMAVAVWVTHAAGTAKFLTELLNGEGVDQETSEALEPERFAGRDFATLEEESLCGYNSIYKTVAKTQRTESTLGKMSHLADDSHSRQAKLLGLSSEATTWNPLYLAEVVPEGRPSLDGSRCSGAHRIVPGPLTPRIKRPKPHSTGRTTRPSTTRAEKMSATDLGSPLIPPSNLILHPHLQPSNPALKMVSHATKPPTPLPLELIQNPAAKNAPYYTPSQSPPSGTALPSTTTTTTPLPKLFTPLQIRSLTLQNRLFLAPLCQYSASPPAGNLATDWHLTHLGGILQRGPGLTLMESTAVLPEGRITPQDLGLWSDAQIPPLRRITDFARSQSQKIGIQLSHAGRKASTVAPFVHANATSPPEAHGWPDQVYAPSPLRFNDAYPLPKELTLPQIESLKQAFVAAARRAVQAGFDVVEIHAAHGYLLHQFLSPISNARTDAYGSSSFDTRTRLVLEITSLVRAAIPDTMPLFVRVSATDWFDDRTDLVPHSWTLADSCRLAPLLAERGVDLLDVSSGGSHPLQATSIKGGPGYQAGFAKEIKKVVGERMLVSAVGGISTGTMAEGFLQEGLDVIMCGRWFQKNPGLVYAYADELGVNVKMANQIGWGFGGRGKGKTDPTDDSAFSKRSSGDMTYT</sequence>
<feature type="transmembrane region" description="Helical" evidence="7">
    <location>
        <begin position="507"/>
        <end position="525"/>
    </location>
</feature>
<keyword evidence="7" id="KW-0472">Membrane</keyword>
<keyword evidence="5" id="KW-0560">Oxidoreductase</keyword>
<dbReference type="PANTHER" id="PTHR43303">
    <property type="entry name" value="NADPH DEHYDROGENASE C23G7.10C-RELATED"/>
    <property type="match status" value="1"/>
</dbReference>
<evidence type="ECO:0000259" key="9">
    <source>
        <dbReference type="Pfam" id="PF01266"/>
    </source>
</evidence>
<evidence type="ECO:0000313" key="11">
    <source>
        <dbReference type="Proteomes" id="UP000830671"/>
    </source>
</evidence>
<keyword evidence="3" id="KW-0288">FMN</keyword>
<dbReference type="EMBL" id="CP019471">
    <property type="protein sequence ID" value="UQC74830.1"/>
    <property type="molecule type" value="Genomic_DNA"/>
</dbReference>
<feature type="region of interest" description="Disordered" evidence="6">
    <location>
        <begin position="1475"/>
        <end position="1501"/>
    </location>
</feature>
<dbReference type="SUPFAM" id="SSF51905">
    <property type="entry name" value="FAD/NAD(P)-binding domain"/>
    <property type="match status" value="1"/>
</dbReference>
<dbReference type="RefSeq" id="XP_049136479.1">
    <property type="nucleotide sequence ID" value="XM_049280522.1"/>
</dbReference>
<evidence type="ECO:0000313" key="10">
    <source>
        <dbReference type="EMBL" id="UQC74830.1"/>
    </source>
</evidence>
<feature type="compositionally biased region" description="Polar residues" evidence="6">
    <location>
        <begin position="31"/>
        <end position="43"/>
    </location>
</feature>